<evidence type="ECO:0000313" key="4">
    <source>
        <dbReference type="Proteomes" id="UP001152747"/>
    </source>
</evidence>
<comment type="caution">
    <text evidence="3">The sequence shown here is derived from an EMBL/GenBank/DDBJ whole genome shotgun (WGS) entry which is preliminary data.</text>
</comment>
<evidence type="ECO:0000256" key="1">
    <source>
        <dbReference type="SAM" id="Coils"/>
    </source>
</evidence>
<feature type="region of interest" description="Disordered" evidence="2">
    <location>
        <begin position="242"/>
        <end position="262"/>
    </location>
</feature>
<protein>
    <submittedName>
        <fullName evidence="3">Uncharacterized protein</fullName>
    </submittedName>
</protein>
<keyword evidence="1" id="KW-0175">Coiled coil</keyword>
<proteinExistence type="predicted"/>
<dbReference type="AlphaFoldDB" id="A0A9P1IC52"/>
<organism evidence="3 4">
    <name type="scientific">Caenorhabditis angaria</name>
    <dbReference type="NCBI Taxonomy" id="860376"/>
    <lineage>
        <taxon>Eukaryota</taxon>
        <taxon>Metazoa</taxon>
        <taxon>Ecdysozoa</taxon>
        <taxon>Nematoda</taxon>
        <taxon>Chromadorea</taxon>
        <taxon>Rhabditida</taxon>
        <taxon>Rhabditina</taxon>
        <taxon>Rhabditomorpha</taxon>
        <taxon>Rhabditoidea</taxon>
        <taxon>Rhabditidae</taxon>
        <taxon>Peloderinae</taxon>
        <taxon>Caenorhabditis</taxon>
    </lineage>
</organism>
<keyword evidence="4" id="KW-1185">Reference proteome</keyword>
<evidence type="ECO:0000256" key="2">
    <source>
        <dbReference type="SAM" id="MobiDB-lite"/>
    </source>
</evidence>
<gene>
    <name evidence="3" type="ORF">CAMP_LOCUS5081</name>
</gene>
<feature type="coiled-coil region" evidence="1">
    <location>
        <begin position="60"/>
        <end position="94"/>
    </location>
</feature>
<name>A0A9P1IC52_9PELO</name>
<dbReference type="OrthoDB" id="5860800at2759"/>
<feature type="region of interest" description="Disordered" evidence="2">
    <location>
        <begin position="113"/>
        <end position="133"/>
    </location>
</feature>
<dbReference type="Proteomes" id="UP001152747">
    <property type="component" value="Unassembled WGS sequence"/>
</dbReference>
<dbReference type="EMBL" id="CANHGI010000002">
    <property type="protein sequence ID" value="CAI5442444.1"/>
    <property type="molecule type" value="Genomic_DNA"/>
</dbReference>
<accession>A0A9P1IC52</accession>
<evidence type="ECO:0000313" key="3">
    <source>
        <dbReference type="EMBL" id="CAI5442444.1"/>
    </source>
</evidence>
<sequence>MEKTVNQEEELEKQYRDYKAQFEQWKERNRSSVGTAPYNAYVKDFEDWEKDVERRRNTIKIRAAEEAERRKEAIREAQSQVQEAEAAAAYAQSQQAYLAHHQKAMEQAEMQQRAQAHHQFMQQQHQQQQQQQQHVISDNSVNADVVIREVMNVVMAGTASAVGSAINQQPPPQQGAVATGPPPSLWGNVKSVYDQRDPLFIKWGKRAAPCHIKPDHNAPIVPLPYWILSEALKEKKMVLAPHGPPPVFNPTQPAPPPQSHIF</sequence>
<reference evidence="3" key="1">
    <citation type="submission" date="2022-11" db="EMBL/GenBank/DDBJ databases">
        <authorList>
            <person name="Kikuchi T."/>
        </authorList>
    </citation>
    <scope>NUCLEOTIDE SEQUENCE</scope>
    <source>
        <strain evidence="3">PS1010</strain>
    </source>
</reference>
<feature type="coiled-coil region" evidence="1">
    <location>
        <begin position="1"/>
        <end position="28"/>
    </location>
</feature>